<organism evidence="1 2">
    <name type="scientific">candidate division WOR-3 bacterium JGI_Cruoil_03_51_56</name>
    <dbReference type="NCBI Taxonomy" id="1973747"/>
    <lineage>
        <taxon>Bacteria</taxon>
        <taxon>Bacteria division WOR-3</taxon>
    </lineage>
</organism>
<evidence type="ECO:0008006" key="3">
    <source>
        <dbReference type="Google" id="ProtNLM"/>
    </source>
</evidence>
<proteinExistence type="predicted"/>
<dbReference type="Proteomes" id="UP000215559">
    <property type="component" value="Unassembled WGS sequence"/>
</dbReference>
<evidence type="ECO:0000313" key="2">
    <source>
        <dbReference type="Proteomes" id="UP000215559"/>
    </source>
</evidence>
<sequence length="193" mass="21101">MSFFLSLLAAKGLGALISSLLLLTQNTPGFSSPSLLVQNDTLYLETTLRHGFDKHLDQLLESGSLIAIGYTVTIFSRDDNGQISTVSLAFFHSALYDPVTKSYTVYRSELAGQPDSTITADKLSQAKRLLADISAPLVPASILPKGQQFSCRIEAALNTIGLEAMDGKELDLNVFWNYRYPKAVTPWKTAIKP</sequence>
<protein>
    <recommendedName>
        <fullName evidence="3">DUF4390 domain-containing protein</fullName>
    </recommendedName>
</protein>
<accession>A0A235BU68</accession>
<reference evidence="1 2" key="1">
    <citation type="submission" date="2017-07" db="EMBL/GenBank/DDBJ databases">
        <title>Recovery of genomes from metagenomes via a dereplication, aggregation, and scoring strategy.</title>
        <authorList>
            <person name="Sieber C.M."/>
            <person name="Probst A.J."/>
            <person name="Sharrar A."/>
            <person name="Thomas B.C."/>
            <person name="Hess M."/>
            <person name="Tringe S.G."/>
            <person name="Banfield J.F."/>
        </authorList>
    </citation>
    <scope>NUCLEOTIDE SEQUENCE [LARGE SCALE GENOMIC DNA]</scope>
    <source>
        <strain evidence="1">JGI_Cruoil_03_51_56</strain>
    </source>
</reference>
<dbReference type="AlphaFoldDB" id="A0A235BU68"/>
<name>A0A235BU68_UNCW3</name>
<gene>
    <name evidence="1" type="ORF">CH330_04060</name>
</gene>
<dbReference type="InterPro" id="IPR025500">
    <property type="entry name" value="DUF4390"/>
</dbReference>
<dbReference type="EMBL" id="NOZP01000078">
    <property type="protein sequence ID" value="OYD15973.1"/>
    <property type="molecule type" value="Genomic_DNA"/>
</dbReference>
<evidence type="ECO:0000313" key="1">
    <source>
        <dbReference type="EMBL" id="OYD15973.1"/>
    </source>
</evidence>
<dbReference type="Pfam" id="PF14334">
    <property type="entry name" value="DUF4390"/>
    <property type="match status" value="1"/>
</dbReference>
<comment type="caution">
    <text evidence="1">The sequence shown here is derived from an EMBL/GenBank/DDBJ whole genome shotgun (WGS) entry which is preliminary data.</text>
</comment>